<gene>
    <name evidence="2" type="ORF">EV695_2047</name>
</gene>
<feature type="domain" description="Integrase catalytic" evidence="1">
    <location>
        <begin position="141"/>
        <end position="308"/>
    </location>
</feature>
<evidence type="ECO:0000313" key="2">
    <source>
        <dbReference type="EMBL" id="TCJ87536.1"/>
    </source>
</evidence>
<evidence type="ECO:0000313" key="3">
    <source>
        <dbReference type="Proteomes" id="UP000294887"/>
    </source>
</evidence>
<dbReference type="RefSeq" id="WP_131905803.1">
    <property type="nucleotide sequence ID" value="NZ_BAAAFU010000004.1"/>
</dbReference>
<reference evidence="2 3" key="1">
    <citation type="submission" date="2019-03" db="EMBL/GenBank/DDBJ databases">
        <title>Genomic Encyclopedia of Type Strains, Phase IV (KMG-IV): sequencing the most valuable type-strain genomes for metagenomic binning, comparative biology and taxonomic classification.</title>
        <authorList>
            <person name="Goeker M."/>
        </authorList>
    </citation>
    <scope>NUCLEOTIDE SEQUENCE [LARGE SCALE GENOMIC DNA]</scope>
    <source>
        <strain evidence="2 3">DSM 24830</strain>
    </source>
</reference>
<dbReference type="PANTHER" id="PTHR47515">
    <property type="entry name" value="LOW CALCIUM RESPONSE LOCUS PROTEIN T"/>
    <property type="match status" value="1"/>
</dbReference>
<dbReference type="SUPFAM" id="SSF53098">
    <property type="entry name" value="Ribonuclease H-like"/>
    <property type="match status" value="1"/>
</dbReference>
<dbReference type="Pfam" id="PF13565">
    <property type="entry name" value="HTH_32"/>
    <property type="match status" value="1"/>
</dbReference>
<dbReference type="OrthoDB" id="9774685at2"/>
<name>A0A4R1F028_9GAMM</name>
<accession>A0A4R1F028</accession>
<dbReference type="PANTHER" id="PTHR47515:SF2">
    <property type="entry name" value="INTEGRASE CORE DOMAIN PROTEIN"/>
    <property type="match status" value="1"/>
</dbReference>
<sequence>MPWKELLPMDQKVLFISDWLREKSLSITQLCQRYSISRKTGYKWIKRYQEQGVNGLYEKSRKPISHPASIPLAIRKKIIELRMQSVITPGAKKIQARLKTLYPNEQPPSKSSIYNILHTEGLVHPQRRRRRYDRYTKPLKRSTSPNELWSVDFKGQFKLLDGQWCYPLTLMDDFSRYLLGCESQNTVGTRTTIKSFEYLFRKYGLPERIRSDNGVPFSSKAVGGISRLSAWWIKLGIHPERIEPGKPQQNGKHERMHRTLKRYATHPPEHSFKLQQERFDIFKQAFNEERPHESLDFKTPKECYQSSRQPFPETISAPEYPPYYEVRTVQKNGTIHWKNNRLYVTHLLEGEQVGLEEVDDGIYAIYFYFYQLGKLDIRDKAVGSGCYLSIKV</sequence>
<comment type="caution">
    <text evidence="2">The sequence shown here is derived from an EMBL/GenBank/DDBJ whole genome shotgun (WGS) entry which is preliminary data.</text>
</comment>
<dbReference type="EMBL" id="SMFQ01000003">
    <property type="protein sequence ID" value="TCJ87536.1"/>
    <property type="molecule type" value="Genomic_DNA"/>
</dbReference>
<dbReference type="InterPro" id="IPR012337">
    <property type="entry name" value="RNaseH-like_sf"/>
</dbReference>
<dbReference type="Gene3D" id="1.10.10.10">
    <property type="entry name" value="Winged helix-like DNA-binding domain superfamily/Winged helix DNA-binding domain"/>
    <property type="match status" value="1"/>
</dbReference>
<dbReference type="AlphaFoldDB" id="A0A4R1F028"/>
<dbReference type="InterPro" id="IPR009057">
    <property type="entry name" value="Homeodomain-like_sf"/>
</dbReference>
<dbReference type="InterPro" id="IPR001584">
    <property type="entry name" value="Integrase_cat-core"/>
</dbReference>
<dbReference type="Gene3D" id="3.30.420.10">
    <property type="entry name" value="Ribonuclease H-like superfamily/Ribonuclease H"/>
    <property type="match status" value="1"/>
</dbReference>
<dbReference type="PROSITE" id="PS50994">
    <property type="entry name" value="INTEGRASE"/>
    <property type="match status" value="1"/>
</dbReference>
<dbReference type="GO" id="GO:0003677">
    <property type="term" value="F:DNA binding"/>
    <property type="evidence" value="ECO:0007669"/>
    <property type="project" value="UniProtKB-KW"/>
</dbReference>
<keyword evidence="2" id="KW-0371">Homeobox</keyword>
<keyword evidence="2" id="KW-0238">DNA-binding</keyword>
<dbReference type="Proteomes" id="UP000294887">
    <property type="component" value="Unassembled WGS sequence"/>
</dbReference>
<dbReference type="InterPro" id="IPR036388">
    <property type="entry name" value="WH-like_DNA-bd_sf"/>
</dbReference>
<protein>
    <submittedName>
        <fullName evidence="2">Homeodomain-containing protein</fullName>
    </submittedName>
</protein>
<evidence type="ECO:0000259" key="1">
    <source>
        <dbReference type="PROSITE" id="PS50994"/>
    </source>
</evidence>
<dbReference type="SUPFAM" id="SSF46689">
    <property type="entry name" value="Homeodomain-like"/>
    <property type="match status" value="1"/>
</dbReference>
<dbReference type="Pfam" id="PF00665">
    <property type="entry name" value="rve"/>
    <property type="match status" value="1"/>
</dbReference>
<proteinExistence type="predicted"/>
<dbReference type="GO" id="GO:0015074">
    <property type="term" value="P:DNA integration"/>
    <property type="evidence" value="ECO:0007669"/>
    <property type="project" value="InterPro"/>
</dbReference>
<organism evidence="2 3">
    <name type="scientific">Cocleimonas flava</name>
    <dbReference type="NCBI Taxonomy" id="634765"/>
    <lineage>
        <taxon>Bacteria</taxon>
        <taxon>Pseudomonadati</taxon>
        <taxon>Pseudomonadota</taxon>
        <taxon>Gammaproteobacteria</taxon>
        <taxon>Thiotrichales</taxon>
        <taxon>Thiotrichaceae</taxon>
        <taxon>Cocleimonas</taxon>
    </lineage>
</organism>
<dbReference type="InterPro" id="IPR036397">
    <property type="entry name" value="RNaseH_sf"/>
</dbReference>
<keyword evidence="3" id="KW-1185">Reference proteome</keyword>